<organism evidence="1 2">
    <name type="scientific">Naganishia onofrii</name>
    <dbReference type="NCBI Taxonomy" id="1851511"/>
    <lineage>
        <taxon>Eukaryota</taxon>
        <taxon>Fungi</taxon>
        <taxon>Dikarya</taxon>
        <taxon>Basidiomycota</taxon>
        <taxon>Agaricomycotina</taxon>
        <taxon>Tremellomycetes</taxon>
        <taxon>Filobasidiales</taxon>
        <taxon>Filobasidiaceae</taxon>
        <taxon>Naganishia</taxon>
    </lineage>
</organism>
<dbReference type="EMBL" id="JASBWV010000024">
    <property type="protein sequence ID" value="KAJ9119387.1"/>
    <property type="molecule type" value="Genomic_DNA"/>
</dbReference>
<keyword evidence="2" id="KW-1185">Reference proteome</keyword>
<evidence type="ECO:0000313" key="1">
    <source>
        <dbReference type="EMBL" id="KAJ9119387.1"/>
    </source>
</evidence>
<sequence length="218" mass="22850">MVNEDIVKTLSGENDEEKKGDELTVVASEAHQPLSFGALSIVGVCMVWTNIINGFAVILSAVLLDLLADDLKLAENNFQWTFNSFLLPLGCLALVAGRASDIAGGKAVFIVGTVWQGLWTLITGFIKNDIGFFICRALAGTGAALTMASNVGTYISIRGGRYAQLLPVLELTMNAGIIVENSVPGRTRSIMIGICIAGLPFGNAVGMLISGSLGDAKG</sequence>
<evidence type="ECO:0000313" key="2">
    <source>
        <dbReference type="Proteomes" id="UP001234202"/>
    </source>
</evidence>
<name>A0ACC2X9E1_9TREE</name>
<gene>
    <name evidence="1" type="ORF">QFC24_005620</name>
</gene>
<dbReference type="Proteomes" id="UP001234202">
    <property type="component" value="Unassembled WGS sequence"/>
</dbReference>
<accession>A0ACC2X9E1</accession>
<reference evidence="1" key="1">
    <citation type="submission" date="2023-04" db="EMBL/GenBank/DDBJ databases">
        <title>Draft Genome sequencing of Naganishia species isolated from polar environments using Oxford Nanopore Technology.</title>
        <authorList>
            <person name="Leo P."/>
            <person name="Venkateswaran K."/>
        </authorList>
    </citation>
    <scope>NUCLEOTIDE SEQUENCE</scope>
    <source>
        <strain evidence="1">DBVPG 5303</strain>
    </source>
</reference>
<comment type="caution">
    <text evidence="1">The sequence shown here is derived from an EMBL/GenBank/DDBJ whole genome shotgun (WGS) entry which is preliminary data.</text>
</comment>
<protein>
    <submittedName>
        <fullName evidence="1">Uncharacterized protein</fullName>
    </submittedName>
</protein>
<proteinExistence type="predicted"/>